<keyword evidence="3 11" id="KW-0633">Potassium transport</keyword>
<dbReference type="NCBIfam" id="NF001454">
    <property type="entry name" value="PRK00315.1"/>
    <property type="match status" value="1"/>
</dbReference>
<evidence type="ECO:0000313" key="12">
    <source>
        <dbReference type="EMBL" id="TCL75307.1"/>
    </source>
</evidence>
<evidence type="ECO:0000256" key="11">
    <source>
        <dbReference type="HAMAP-Rule" id="MF_00276"/>
    </source>
</evidence>
<dbReference type="PANTHER" id="PTHR30042">
    <property type="entry name" value="POTASSIUM-TRANSPORTING ATPASE C CHAIN"/>
    <property type="match status" value="1"/>
</dbReference>
<evidence type="ECO:0000256" key="1">
    <source>
        <dbReference type="ARBA" id="ARBA00022448"/>
    </source>
</evidence>
<evidence type="ECO:0000313" key="13">
    <source>
        <dbReference type="Proteomes" id="UP000295008"/>
    </source>
</evidence>
<evidence type="ECO:0000256" key="3">
    <source>
        <dbReference type="ARBA" id="ARBA00022538"/>
    </source>
</evidence>
<evidence type="ECO:0000256" key="8">
    <source>
        <dbReference type="ARBA" id="ARBA00022989"/>
    </source>
</evidence>
<keyword evidence="8 11" id="KW-1133">Transmembrane helix</keyword>
<evidence type="ECO:0000256" key="10">
    <source>
        <dbReference type="ARBA" id="ARBA00023136"/>
    </source>
</evidence>
<dbReference type="HAMAP" id="MF_00276">
    <property type="entry name" value="KdpC"/>
    <property type="match status" value="1"/>
</dbReference>
<protein>
    <recommendedName>
        <fullName evidence="11">Potassium-transporting ATPase KdpC subunit</fullName>
    </recommendedName>
    <alternativeName>
        <fullName evidence="11">ATP phosphohydrolase [potassium-transporting] C chain</fullName>
    </alternativeName>
    <alternativeName>
        <fullName evidence="11">Potassium-binding and translocating subunit C</fullName>
    </alternativeName>
    <alternativeName>
        <fullName evidence="11">Potassium-translocating ATPase C chain</fullName>
    </alternativeName>
</protein>
<dbReference type="PANTHER" id="PTHR30042:SF2">
    <property type="entry name" value="POTASSIUM-TRANSPORTING ATPASE KDPC SUBUNIT"/>
    <property type="match status" value="1"/>
</dbReference>
<evidence type="ECO:0000256" key="6">
    <source>
        <dbReference type="ARBA" id="ARBA00022840"/>
    </source>
</evidence>
<evidence type="ECO:0000256" key="9">
    <source>
        <dbReference type="ARBA" id="ARBA00023065"/>
    </source>
</evidence>
<keyword evidence="5 11" id="KW-0547">Nucleotide-binding</keyword>
<keyword evidence="10 11" id="KW-0472">Membrane</keyword>
<accession>A0A4V2QGC7</accession>
<keyword evidence="6 11" id="KW-0067">ATP-binding</keyword>
<comment type="subunit">
    <text evidence="11">The system is composed of three essential subunits: KdpA, KdpB and KdpC.</text>
</comment>
<name>A0A4V2QGC7_HYDET</name>
<dbReference type="NCBIfam" id="TIGR00681">
    <property type="entry name" value="kdpC"/>
    <property type="match status" value="1"/>
</dbReference>
<dbReference type="AlphaFoldDB" id="A0A4V2QGC7"/>
<keyword evidence="13" id="KW-1185">Reference proteome</keyword>
<comment type="function">
    <text evidence="11">Part of the high-affinity ATP-driven potassium transport (or Kdp) system, which catalyzes the hydrolysis of ATP coupled with the electrogenic transport of potassium into the cytoplasm. This subunit acts as a catalytic chaperone that increases the ATP-binding affinity of the ATP-hydrolyzing subunit KdpB by the formation of a transient KdpB/KdpC/ATP ternary complex.</text>
</comment>
<evidence type="ECO:0000256" key="4">
    <source>
        <dbReference type="ARBA" id="ARBA00022692"/>
    </source>
</evidence>
<comment type="caution">
    <text evidence="12">The sequence shown here is derived from an EMBL/GenBank/DDBJ whole genome shotgun (WGS) entry which is preliminary data.</text>
</comment>
<comment type="subcellular location">
    <subcellularLocation>
        <location evidence="11">Cell membrane</location>
        <topology evidence="11">Single-pass membrane protein</topology>
    </subcellularLocation>
</comment>
<keyword evidence="2 11" id="KW-1003">Cell membrane</keyword>
<dbReference type="PIRSF" id="PIRSF001296">
    <property type="entry name" value="K_ATPase_KdpC"/>
    <property type="match status" value="1"/>
</dbReference>
<evidence type="ECO:0000256" key="7">
    <source>
        <dbReference type="ARBA" id="ARBA00022958"/>
    </source>
</evidence>
<keyword evidence="9 11" id="KW-0406">Ion transport</keyword>
<dbReference type="OrthoDB" id="9809491at2"/>
<dbReference type="GO" id="GO:0005886">
    <property type="term" value="C:plasma membrane"/>
    <property type="evidence" value="ECO:0007669"/>
    <property type="project" value="UniProtKB-SubCell"/>
</dbReference>
<reference evidence="12 13" key="1">
    <citation type="submission" date="2019-03" db="EMBL/GenBank/DDBJ databases">
        <title>Genomic Encyclopedia of Type Strains, Phase IV (KMG-IV): sequencing the most valuable type-strain genomes for metagenomic binning, comparative biology and taxonomic classification.</title>
        <authorList>
            <person name="Goeker M."/>
        </authorList>
    </citation>
    <scope>NUCLEOTIDE SEQUENCE [LARGE SCALE GENOMIC DNA]</scope>
    <source>
        <strain evidence="12 13">LX-B</strain>
    </source>
</reference>
<keyword evidence="1 11" id="KW-0813">Transport</keyword>
<dbReference type="Proteomes" id="UP000295008">
    <property type="component" value="Unassembled WGS sequence"/>
</dbReference>
<sequence>MWKTLFRALLLLLSLTLLTGILYPLAVTGLAQLFFPDQANGSLVRQNGKRVGSTLIGQSFQSARYFQGRPSSAGYDGTASGGTNLAPTNRQLLKTVQNRVAAVRAANQQPGTAPVPSDLVTASASGLDPHISPQGALFQAARVAKTRRLPLATVRRLVKEHTERPFWGVFGEPRVNVLRLNMALDSLPNEG</sequence>
<keyword evidence="7 11" id="KW-0630">Potassium</keyword>
<dbReference type="InterPro" id="IPR003820">
    <property type="entry name" value="KdpC"/>
</dbReference>
<keyword evidence="4 11" id="KW-0812">Transmembrane</keyword>
<dbReference type="EMBL" id="SLUN01000003">
    <property type="protein sequence ID" value="TCL75307.1"/>
    <property type="molecule type" value="Genomic_DNA"/>
</dbReference>
<dbReference type="RefSeq" id="WP_132012965.1">
    <property type="nucleotide sequence ID" value="NZ_SLUN01000003.1"/>
</dbReference>
<dbReference type="Pfam" id="PF02669">
    <property type="entry name" value="KdpC"/>
    <property type="match status" value="1"/>
</dbReference>
<comment type="similarity">
    <text evidence="11">Belongs to the KdpC family.</text>
</comment>
<evidence type="ECO:0000256" key="5">
    <source>
        <dbReference type="ARBA" id="ARBA00022741"/>
    </source>
</evidence>
<organism evidence="12 13">
    <name type="scientific">Hydrogenispora ethanolica</name>
    <dbReference type="NCBI Taxonomy" id="1082276"/>
    <lineage>
        <taxon>Bacteria</taxon>
        <taxon>Bacillati</taxon>
        <taxon>Bacillota</taxon>
        <taxon>Hydrogenispora</taxon>
    </lineage>
</organism>
<dbReference type="GO" id="GO:0005524">
    <property type="term" value="F:ATP binding"/>
    <property type="evidence" value="ECO:0007669"/>
    <property type="project" value="UniProtKB-UniRule"/>
</dbReference>
<gene>
    <name evidence="11" type="primary">kdpC</name>
    <name evidence="12" type="ORF">EDC14_1003241</name>
</gene>
<evidence type="ECO:0000256" key="2">
    <source>
        <dbReference type="ARBA" id="ARBA00022475"/>
    </source>
</evidence>
<proteinExistence type="inferred from homology"/>
<dbReference type="GO" id="GO:0008556">
    <property type="term" value="F:P-type potassium transmembrane transporter activity"/>
    <property type="evidence" value="ECO:0007669"/>
    <property type="project" value="InterPro"/>
</dbReference>